<proteinExistence type="predicted"/>
<dbReference type="Gene3D" id="2.120.10.30">
    <property type="entry name" value="TolB, C-terminal domain"/>
    <property type="match status" value="1"/>
</dbReference>
<name>A0A8B8D561_CRAVI</name>
<reference evidence="2" key="1">
    <citation type="submission" date="2025-08" db="UniProtKB">
        <authorList>
            <consortium name="RefSeq"/>
        </authorList>
    </citation>
    <scope>IDENTIFICATION</scope>
    <source>
        <tissue evidence="2">Whole sample</tissue>
    </source>
</reference>
<dbReference type="GeneID" id="111124097"/>
<keyword evidence="1" id="KW-1185">Reference proteome</keyword>
<gene>
    <name evidence="2" type="primary">LOC111124097</name>
</gene>
<sequence length="362" mass="41200">MFPKYQEALTNISVQKADVRKHYQNLKSALNEQGESLHTEIDTIIQGMKSEIDDMDALHITAMDKQKDAINRTTNEIKQVILDLEKLRDSKDACLVSEYTSRNEEFRRLPYQFQVTLPTFIPQEINREQIHQQIGSLSELAITWQAKCRIRKPRIVKNVQTDYLGYNPLRSVSCLSNSELWTCGTDETMRLYNLQGELLKSVKTKSKNGPQDIALTLSEDLVYTDYNNRSINLVRDTRIQTLITLQAGYTKYLSENRNFDICVSDNAANALVVVSATGKLRFVYSGTPATKKSFNPVGIATDSQANILTSSHSSIHILNQDGKNLKIIDHLDLWGVWGLCVDCSDYLFVNDGKKVKKILYYT</sequence>
<dbReference type="RefSeq" id="XP_022322669.1">
    <property type="nucleotide sequence ID" value="XM_022466961.1"/>
</dbReference>
<accession>A0A8B8D561</accession>
<protein>
    <submittedName>
        <fullName evidence="2">Uncharacterized protein LOC111124097</fullName>
    </submittedName>
</protein>
<dbReference type="KEGG" id="cvn:111124097"/>
<evidence type="ECO:0000313" key="2">
    <source>
        <dbReference type="RefSeq" id="XP_022322669.1"/>
    </source>
</evidence>
<evidence type="ECO:0000313" key="1">
    <source>
        <dbReference type="Proteomes" id="UP000694844"/>
    </source>
</evidence>
<dbReference type="InterPro" id="IPR011042">
    <property type="entry name" value="6-blade_b-propeller_TolB-like"/>
</dbReference>
<dbReference type="AlphaFoldDB" id="A0A8B8D561"/>
<dbReference type="Proteomes" id="UP000694844">
    <property type="component" value="Chromosome 3"/>
</dbReference>
<dbReference type="SUPFAM" id="SSF101898">
    <property type="entry name" value="NHL repeat"/>
    <property type="match status" value="1"/>
</dbReference>
<organism evidence="1 2">
    <name type="scientific">Crassostrea virginica</name>
    <name type="common">Eastern oyster</name>
    <dbReference type="NCBI Taxonomy" id="6565"/>
    <lineage>
        <taxon>Eukaryota</taxon>
        <taxon>Metazoa</taxon>
        <taxon>Spiralia</taxon>
        <taxon>Lophotrochozoa</taxon>
        <taxon>Mollusca</taxon>
        <taxon>Bivalvia</taxon>
        <taxon>Autobranchia</taxon>
        <taxon>Pteriomorphia</taxon>
        <taxon>Ostreida</taxon>
        <taxon>Ostreoidea</taxon>
        <taxon>Ostreidae</taxon>
        <taxon>Crassostrea</taxon>
    </lineage>
</organism>